<sequence length="250" mass="25999">MGSGARRVRRMVLGGIVASVLAVGIAGCQEEELPTSPATPGPSAAPTAQATAASAPNLVAADYVLTAGPETEGFSGSGGVEEDPADAAALAQVAECVGVPGYEPPEPFDEANGDTFVSDEDLMIEVSSRAKILTEDEVALGERIVTYPTFGDCMREMLETSLADAQTDEVSYEIVAVETPEPPRGATALVRVSMGVTDETGETFGFVLDTVYFYVGNVAAQLNLQSVDNAMSPTVEQAMIDQIADKLTNQ</sequence>
<proteinExistence type="predicted"/>
<comment type="caution">
    <text evidence="1">The sequence shown here is derived from an EMBL/GenBank/DDBJ whole genome shotgun (WGS) entry which is preliminary data.</text>
</comment>
<keyword evidence="2" id="KW-1185">Reference proteome</keyword>
<dbReference type="EMBL" id="JAEACQ010000233">
    <property type="protein sequence ID" value="MBL7629629.1"/>
    <property type="molecule type" value="Genomic_DNA"/>
</dbReference>
<evidence type="ECO:0000313" key="2">
    <source>
        <dbReference type="Proteomes" id="UP000604475"/>
    </source>
</evidence>
<reference evidence="1" key="1">
    <citation type="submission" date="2020-12" db="EMBL/GenBank/DDBJ databases">
        <title>Genomic characterization of non-nitrogen-fixing Frankia strains.</title>
        <authorList>
            <person name="Carlos-Shanley C."/>
            <person name="Guerra T."/>
            <person name="Hahn D."/>
        </authorList>
    </citation>
    <scope>NUCLEOTIDE SEQUENCE</scope>
    <source>
        <strain evidence="1">CN6</strain>
    </source>
</reference>
<dbReference type="AlphaFoldDB" id="A0A937RIU1"/>
<evidence type="ECO:0000313" key="1">
    <source>
        <dbReference type="EMBL" id="MBL7629629.1"/>
    </source>
</evidence>
<gene>
    <name evidence="1" type="ORF">I7412_21145</name>
</gene>
<accession>A0A937RIU1</accession>
<organism evidence="1 2">
    <name type="scientific">Frankia nepalensis</name>
    <dbReference type="NCBI Taxonomy" id="1836974"/>
    <lineage>
        <taxon>Bacteria</taxon>
        <taxon>Bacillati</taxon>
        <taxon>Actinomycetota</taxon>
        <taxon>Actinomycetes</taxon>
        <taxon>Frankiales</taxon>
        <taxon>Frankiaceae</taxon>
        <taxon>Frankia</taxon>
    </lineage>
</organism>
<name>A0A937RIU1_9ACTN</name>
<protein>
    <submittedName>
        <fullName evidence="1">Uncharacterized protein</fullName>
    </submittedName>
</protein>
<dbReference type="PROSITE" id="PS51257">
    <property type="entry name" value="PROKAR_LIPOPROTEIN"/>
    <property type="match status" value="1"/>
</dbReference>
<dbReference type="Proteomes" id="UP000604475">
    <property type="component" value="Unassembled WGS sequence"/>
</dbReference>